<feature type="region of interest" description="Disordered" evidence="1">
    <location>
        <begin position="67"/>
        <end position="122"/>
    </location>
</feature>
<reference evidence="3" key="1">
    <citation type="submission" date="2018-05" db="EMBL/GenBank/DDBJ databases">
        <authorList>
            <person name="Li X."/>
        </authorList>
    </citation>
    <scope>NUCLEOTIDE SEQUENCE [LARGE SCALE GENOMIC DNA]</scope>
    <source>
        <strain evidence="3">HKS-05</strain>
    </source>
</reference>
<dbReference type="GO" id="GO:0009279">
    <property type="term" value="C:cell outer membrane"/>
    <property type="evidence" value="ECO:0007669"/>
    <property type="project" value="InterPro"/>
</dbReference>
<name>A0A328B9T5_9CAUL</name>
<sequence>MDPNMPGMDMSPAKPKPAVKAAPKTPGAKARKPPAKAATTAPPTGAHDTFSMPGMAMPGMAMPAKPPAGPAGAMPGMAQAPGAAPSAAPSMPGMDMSKGATPEAEAPIPQTPPPPAPTDHAADRYYDPASMAAARQVLRMEHGGMAVSQVMADIAEFQAGSGGGYRWEGQAWYGGDINRLVAKSEGEGTRRDGLDSAELQLLYARAVSPYVDLQAGVRQDFAPHARTYLAVGAQSLLPYWFDVEGAVFLSDKGEVLGRVDGYYDLRLTQRLVLQPRAEFNLAVQDTPETRTGSGLSDAALDLRLRYEIRHDFAPYVGVSYQRRFGKTADYARLAGQGAESTSFVVGLRAWF</sequence>
<evidence type="ECO:0000313" key="3">
    <source>
        <dbReference type="Proteomes" id="UP000249842"/>
    </source>
</evidence>
<feature type="compositionally biased region" description="Low complexity" evidence="1">
    <location>
        <begin position="35"/>
        <end position="51"/>
    </location>
</feature>
<gene>
    <name evidence="2" type="ORF">DJ021_10530</name>
</gene>
<feature type="region of interest" description="Disordered" evidence="1">
    <location>
        <begin position="1"/>
        <end position="51"/>
    </location>
</feature>
<evidence type="ECO:0000313" key="2">
    <source>
        <dbReference type="EMBL" id="RAK61778.1"/>
    </source>
</evidence>
<comment type="caution">
    <text evidence="2">The sequence shown here is derived from an EMBL/GenBank/DDBJ whole genome shotgun (WGS) entry which is preliminary data.</text>
</comment>
<dbReference type="EMBL" id="QFYP01000001">
    <property type="protein sequence ID" value="RAK61778.1"/>
    <property type="molecule type" value="Genomic_DNA"/>
</dbReference>
<dbReference type="OrthoDB" id="9778934at2"/>
<accession>A0A328B9T5</accession>
<dbReference type="Proteomes" id="UP000249842">
    <property type="component" value="Unassembled WGS sequence"/>
</dbReference>
<feature type="compositionally biased region" description="Low complexity" evidence="1">
    <location>
        <begin position="70"/>
        <end position="108"/>
    </location>
</feature>
<dbReference type="AlphaFoldDB" id="A0A328B9T5"/>
<protein>
    <submittedName>
        <fullName evidence="2">Copper resistance protein CopB</fullName>
    </submittedName>
</protein>
<dbReference type="GO" id="GO:0005507">
    <property type="term" value="F:copper ion binding"/>
    <property type="evidence" value="ECO:0007669"/>
    <property type="project" value="InterPro"/>
</dbReference>
<proteinExistence type="predicted"/>
<dbReference type="InterPro" id="IPR007939">
    <property type="entry name" value="Cu-R_B_prcur"/>
</dbReference>
<dbReference type="Pfam" id="PF05275">
    <property type="entry name" value="CopB"/>
    <property type="match status" value="1"/>
</dbReference>
<evidence type="ECO:0000256" key="1">
    <source>
        <dbReference type="SAM" id="MobiDB-lite"/>
    </source>
</evidence>
<keyword evidence="3" id="KW-1185">Reference proteome</keyword>
<feature type="compositionally biased region" description="Low complexity" evidence="1">
    <location>
        <begin position="12"/>
        <end position="28"/>
    </location>
</feature>
<dbReference type="GO" id="GO:0006878">
    <property type="term" value="P:intracellular copper ion homeostasis"/>
    <property type="evidence" value="ECO:0007669"/>
    <property type="project" value="InterPro"/>
</dbReference>
<organism evidence="2 3">
    <name type="scientific">Phenylobacterium hankyongense</name>
    <dbReference type="NCBI Taxonomy" id="1813876"/>
    <lineage>
        <taxon>Bacteria</taxon>
        <taxon>Pseudomonadati</taxon>
        <taxon>Pseudomonadota</taxon>
        <taxon>Alphaproteobacteria</taxon>
        <taxon>Caulobacterales</taxon>
        <taxon>Caulobacteraceae</taxon>
        <taxon>Phenylobacterium</taxon>
    </lineage>
</organism>